<evidence type="ECO:0000256" key="3">
    <source>
        <dbReference type="ARBA" id="ARBA00022692"/>
    </source>
</evidence>
<evidence type="ECO:0000313" key="8">
    <source>
        <dbReference type="EMBL" id="GFP21396.1"/>
    </source>
</evidence>
<dbReference type="EMBL" id="BLRU01000104">
    <property type="protein sequence ID" value="GFP19588.1"/>
    <property type="molecule type" value="Genomic_DNA"/>
</dbReference>
<gene>
    <name evidence="7" type="ORF">HKBW3S03_01093</name>
    <name evidence="8" type="ORF">HKBW3S06_00622</name>
    <name evidence="9" type="ORF">HKBW3S33_00556</name>
    <name evidence="10" type="ORF">HKBW3S43_00093</name>
</gene>
<keyword evidence="5 6" id="KW-0472">Membrane</keyword>
<feature type="transmembrane region" description="Helical" evidence="6">
    <location>
        <begin position="69"/>
        <end position="87"/>
    </location>
</feature>
<evidence type="ECO:0000313" key="14">
    <source>
        <dbReference type="Proteomes" id="UP000591948"/>
    </source>
</evidence>
<protein>
    <recommendedName>
        <fullName evidence="6">GDT1 family protein</fullName>
    </recommendedName>
</protein>
<dbReference type="Proteomes" id="UP000580051">
    <property type="component" value="Unassembled WGS sequence"/>
</dbReference>
<dbReference type="RefSeq" id="WP_176226529.1">
    <property type="nucleotide sequence ID" value="NZ_BLRU01000104.1"/>
</dbReference>
<evidence type="ECO:0000313" key="10">
    <source>
        <dbReference type="EMBL" id="GFP34300.1"/>
    </source>
</evidence>
<comment type="caution">
    <text evidence="7">The sequence shown here is derived from an EMBL/GenBank/DDBJ whole genome shotgun (WGS) entry which is preliminary data.</text>
</comment>
<dbReference type="EMBL" id="BLRV01000043">
    <property type="protein sequence ID" value="GFP21396.1"/>
    <property type="molecule type" value="Genomic_DNA"/>
</dbReference>
<evidence type="ECO:0000256" key="2">
    <source>
        <dbReference type="ARBA" id="ARBA00009190"/>
    </source>
</evidence>
<comment type="similarity">
    <text evidence="2 6">Belongs to the GDT1 family.</text>
</comment>
<evidence type="ECO:0000256" key="6">
    <source>
        <dbReference type="RuleBase" id="RU365102"/>
    </source>
</evidence>
<dbReference type="AlphaFoldDB" id="A0A6V8NH58"/>
<proteinExistence type="inferred from homology"/>
<comment type="subcellular location">
    <subcellularLocation>
        <location evidence="1 6">Membrane</location>
        <topology evidence="1 6">Multi-pass membrane protein</topology>
    </subcellularLocation>
</comment>
<keyword evidence="4 6" id="KW-1133">Transmembrane helix</keyword>
<reference evidence="11 12" key="1">
    <citation type="journal article" date="2020" name="Front. Microbiol.">
        <title>Single-cell genomics of novel Actinobacteria with the Wood-Ljungdahl pathway discovered in a serpentinizing system.</title>
        <authorList>
            <person name="Merino N."/>
            <person name="Kawai M."/>
            <person name="Boyd E.S."/>
            <person name="Colman D.R."/>
            <person name="McGlynn S.E."/>
            <person name="Nealson K.H."/>
            <person name="Kurokawa K."/>
            <person name="Hongoh Y."/>
        </authorList>
    </citation>
    <scope>NUCLEOTIDE SEQUENCE [LARGE SCALE GENOMIC DNA]</scope>
    <source>
        <strain evidence="7 11">S03</strain>
        <strain evidence="8 13">S06</strain>
        <strain evidence="9 14">S33</strain>
        <strain evidence="10 12">S43</strain>
    </source>
</reference>
<sequence length="90" mass="9822">MDWKLLVSTFGLLFLAELGDKTQLSVISLTTKYRAPWAVFLGASLAMATVTLLGVVFGEALIQIVPVAYLRKGSALLFVLIGVLMFFEIL</sequence>
<keyword evidence="3 6" id="KW-0812">Transmembrane</keyword>
<evidence type="ECO:0000313" key="11">
    <source>
        <dbReference type="Proteomes" id="UP000574717"/>
    </source>
</evidence>
<evidence type="ECO:0000256" key="5">
    <source>
        <dbReference type="ARBA" id="ARBA00023136"/>
    </source>
</evidence>
<name>A0A6V8NH58_9ACTN</name>
<evidence type="ECO:0000313" key="12">
    <source>
        <dbReference type="Proteomes" id="UP000576480"/>
    </source>
</evidence>
<dbReference type="GO" id="GO:0016020">
    <property type="term" value="C:membrane"/>
    <property type="evidence" value="ECO:0007669"/>
    <property type="project" value="UniProtKB-SubCell"/>
</dbReference>
<dbReference type="Proteomes" id="UP000591948">
    <property type="component" value="Unassembled WGS sequence"/>
</dbReference>
<dbReference type="GO" id="GO:0046873">
    <property type="term" value="F:metal ion transmembrane transporter activity"/>
    <property type="evidence" value="ECO:0007669"/>
    <property type="project" value="InterPro"/>
</dbReference>
<evidence type="ECO:0000313" key="13">
    <source>
        <dbReference type="Proteomes" id="UP000580051"/>
    </source>
</evidence>
<evidence type="ECO:0000313" key="9">
    <source>
        <dbReference type="EMBL" id="GFP27143.1"/>
    </source>
</evidence>
<dbReference type="Proteomes" id="UP000576480">
    <property type="component" value="Unassembled WGS sequence"/>
</dbReference>
<dbReference type="Proteomes" id="UP000574717">
    <property type="component" value="Unassembled WGS sequence"/>
</dbReference>
<organism evidence="7 11">
    <name type="scientific">Candidatus Hakubella thermalkaliphila</name>
    <dbReference type="NCBI Taxonomy" id="2754717"/>
    <lineage>
        <taxon>Bacteria</taxon>
        <taxon>Bacillati</taxon>
        <taxon>Actinomycetota</taxon>
        <taxon>Actinomycetota incertae sedis</taxon>
        <taxon>Candidatus Hakubellales</taxon>
        <taxon>Candidatus Hakubellaceae</taxon>
        <taxon>Candidatus Hakubella</taxon>
    </lineage>
</organism>
<comment type="caution">
    <text evidence="6">Lacks conserved residue(s) required for the propagation of feature annotation.</text>
</comment>
<accession>A0A6V8NH58</accession>
<evidence type="ECO:0000256" key="4">
    <source>
        <dbReference type="ARBA" id="ARBA00022989"/>
    </source>
</evidence>
<dbReference type="PANTHER" id="PTHR12608:SF1">
    <property type="entry name" value="TRANSMEMBRANE PROTEIN 165"/>
    <property type="match status" value="1"/>
</dbReference>
<evidence type="ECO:0000313" key="7">
    <source>
        <dbReference type="EMBL" id="GFP19588.1"/>
    </source>
</evidence>
<evidence type="ECO:0000256" key="1">
    <source>
        <dbReference type="ARBA" id="ARBA00004141"/>
    </source>
</evidence>
<dbReference type="EMBL" id="BLSB01000002">
    <property type="protein sequence ID" value="GFP34300.1"/>
    <property type="molecule type" value="Genomic_DNA"/>
</dbReference>
<dbReference type="EMBL" id="BLRY01000017">
    <property type="protein sequence ID" value="GFP27143.1"/>
    <property type="molecule type" value="Genomic_DNA"/>
</dbReference>
<dbReference type="Pfam" id="PF01169">
    <property type="entry name" value="GDT1"/>
    <property type="match status" value="1"/>
</dbReference>
<dbReference type="PANTHER" id="PTHR12608">
    <property type="entry name" value="TRANSMEMBRANE PROTEIN HTP-1 RELATED"/>
    <property type="match status" value="1"/>
</dbReference>
<dbReference type="InterPro" id="IPR001727">
    <property type="entry name" value="GDT1-like"/>
</dbReference>
<feature type="transmembrane region" description="Helical" evidence="6">
    <location>
        <begin position="35"/>
        <end position="57"/>
    </location>
</feature>
<keyword evidence="14" id="KW-1185">Reference proteome</keyword>